<dbReference type="RefSeq" id="XP_009154558.1">
    <property type="nucleotide sequence ID" value="XM_009156310.1"/>
</dbReference>
<feature type="compositionally biased region" description="Low complexity" evidence="1">
    <location>
        <begin position="120"/>
        <end position="136"/>
    </location>
</feature>
<gene>
    <name evidence="3" type="ORF">HMPREF1120_02273</name>
</gene>
<feature type="region of interest" description="Disordered" evidence="1">
    <location>
        <begin position="117"/>
        <end position="139"/>
    </location>
</feature>
<sequence length="298" mass="33329">MYREFRRTYPGVTVNEPEELEVNHSVPWTMVLLVHLGVLIATLELLLPFLREDIYSLLFLPSYLKQLTSFTSNLSISYLSISRFPPLHSRSSLSFHLFSPLTLPLLSTYATNPTMPYLNTDSGDTTTTTPSTSSSSIADDAHPSLGWMLQQHRDYHESPGCKCHITVFDAGDIPRSNFGSFAEGLLNSVQSFPLVVEKSIQGLGAIRLEIWGTSARALTSCHFKVVFQLELDHIVEHGWPPASQLPAEPLSLREIQAVASQLRRKRARKSPALVHHDVLELLTDIYPEESEESGGEDE</sequence>
<dbReference type="GeneID" id="20306912"/>
<dbReference type="HOGENOM" id="CLU_933939_0_0_1"/>
<evidence type="ECO:0000313" key="4">
    <source>
        <dbReference type="Proteomes" id="UP000007304"/>
    </source>
</evidence>
<dbReference type="AlphaFoldDB" id="H6BS42"/>
<proteinExistence type="predicted"/>
<accession>H6BS42</accession>
<evidence type="ECO:0000256" key="2">
    <source>
        <dbReference type="SAM" id="Phobius"/>
    </source>
</evidence>
<protein>
    <submittedName>
        <fullName evidence="3">Uncharacterized protein</fullName>
    </submittedName>
</protein>
<keyword evidence="2" id="KW-0812">Transmembrane</keyword>
<dbReference type="Proteomes" id="UP000007304">
    <property type="component" value="Unassembled WGS sequence"/>
</dbReference>
<reference evidence="3" key="1">
    <citation type="submission" date="2011-07" db="EMBL/GenBank/DDBJ databases">
        <title>The Genome Sequence of Exophiala (Wangiella) dermatitidis NIH/UT8656.</title>
        <authorList>
            <consortium name="The Broad Institute Genome Sequencing Platform"/>
            <person name="Cuomo C."/>
            <person name="Wang Z."/>
            <person name="Hunicke-Smith S."/>
            <person name="Szanislo P.J."/>
            <person name="Earl A."/>
            <person name="Young S.K."/>
            <person name="Zeng Q."/>
            <person name="Gargeya S."/>
            <person name="Fitzgerald M."/>
            <person name="Haas B."/>
            <person name="Abouelleil A."/>
            <person name="Alvarado L."/>
            <person name="Arachchi H.M."/>
            <person name="Berlin A."/>
            <person name="Brown A."/>
            <person name="Chapman S.B."/>
            <person name="Chen Z."/>
            <person name="Dunbar C."/>
            <person name="Freedman E."/>
            <person name="Gearin G."/>
            <person name="Gellesch M."/>
            <person name="Goldberg J."/>
            <person name="Griggs A."/>
            <person name="Gujja S."/>
            <person name="Heiman D."/>
            <person name="Howarth C."/>
            <person name="Larson L."/>
            <person name="Lui A."/>
            <person name="MacDonald P.J.P."/>
            <person name="Montmayeur A."/>
            <person name="Murphy C."/>
            <person name="Neiman D."/>
            <person name="Pearson M."/>
            <person name="Priest M."/>
            <person name="Roberts A."/>
            <person name="Saif S."/>
            <person name="Shea T."/>
            <person name="Shenoy N."/>
            <person name="Sisk P."/>
            <person name="Stolte C."/>
            <person name="Sykes S."/>
            <person name="Wortman J."/>
            <person name="Nusbaum C."/>
            <person name="Birren B."/>
        </authorList>
    </citation>
    <scope>NUCLEOTIDE SEQUENCE</scope>
    <source>
        <strain evidence="3">NIH/UT8656</strain>
    </source>
</reference>
<dbReference type="VEuPathDB" id="FungiDB:HMPREF1120_02273"/>
<dbReference type="EMBL" id="JH226131">
    <property type="protein sequence ID" value="EHY54097.1"/>
    <property type="molecule type" value="Genomic_DNA"/>
</dbReference>
<keyword evidence="2" id="KW-1133">Transmembrane helix</keyword>
<evidence type="ECO:0000313" key="3">
    <source>
        <dbReference type="EMBL" id="EHY54097.1"/>
    </source>
</evidence>
<name>H6BS42_EXODN</name>
<keyword evidence="4" id="KW-1185">Reference proteome</keyword>
<organism evidence="3 4">
    <name type="scientific">Exophiala dermatitidis (strain ATCC 34100 / CBS 525.76 / NIH/UT8656)</name>
    <name type="common">Black yeast</name>
    <name type="synonym">Wangiella dermatitidis</name>
    <dbReference type="NCBI Taxonomy" id="858893"/>
    <lineage>
        <taxon>Eukaryota</taxon>
        <taxon>Fungi</taxon>
        <taxon>Dikarya</taxon>
        <taxon>Ascomycota</taxon>
        <taxon>Pezizomycotina</taxon>
        <taxon>Eurotiomycetes</taxon>
        <taxon>Chaetothyriomycetidae</taxon>
        <taxon>Chaetothyriales</taxon>
        <taxon>Herpotrichiellaceae</taxon>
        <taxon>Exophiala</taxon>
    </lineage>
</organism>
<dbReference type="InParanoid" id="H6BS42"/>
<feature type="transmembrane region" description="Helical" evidence="2">
    <location>
        <begin position="28"/>
        <end position="50"/>
    </location>
</feature>
<keyword evidence="2" id="KW-0472">Membrane</keyword>
<evidence type="ECO:0000256" key="1">
    <source>
        <dbReference type="SAM" id="MobiDB-lite"/>
    </source>
</evidence>